<evidence type="ECO:0000313" key="2">
    <source>
        <dbReference type="EMBL" id="MPM22925.1"/>
    </source>
</evidence>
<sequence length="82" mass="8767">MNERRGLLSLPRVGGMPVPAPEQGQDQHGIDQVIAVKEIDPAVGGNVNPAEPCLEHLVGHPEKDRIDRQAEDGDGAGQINQK</sequence>
<feature type="region of interest" description="Disordered" evidence="1">
    <location>
        <begin position="1"/>
        <end position="27"/>
    </location>
</feature>
<comment type="caution">
    <text evidence="2">The sequence shown here is derived from an EMBL/GenBank/DDBJ whole genome shotgun (WGS) entry which is preliminary data.</text>
</comment>
<accession>A0A644Y305</accession>
<feature type="region of interest" description="Disordered" evidence="1">
    <location>
        <begin position="60"/>
        <end position="82"/>
    </location>
</feature>
<reference evidence="2" key="1">
    <citation type="submission" date="2019-08" db="EMBL/GenBank/DDBJ databases">
        <authorList>
            <person name="Kucharzyk K."/>
            <person name="Murdoch R.W."/>
            <person name="Higgins S."/>
            <person name="Loffler F."/>
        </authorList>
    </citation>
    <scope>NUCLEOTIDE SEQUENCE</scope>
</reference>
<dbReference type="AlphaFoldDB" id="A0A644Y305"/>
<feature type="compositionally biased region" description="Basic and acidic residues" evidence="1">
    <location>
        <begin position="60"/>
        <end position="71"/>
    </location>
</feature>
<gene>
    <name evidence="2" type="ORF">SDC9_69385</name>
</gene>
<evidence type="ECO:0000256" key="1">
    <source>
        <dbReference type="SAM" id="MobiDB-lite"/>
    </source>
</evidence>
<protein>
    <submittedName>
        <fullName evidence="2">Uncharacterized protein</fullName>
    </submittedName>
</protein>
<name>A0A644Y305_9ZZZZ</name>
<dbReference type="EMBL" id="VSSQ01003918">
    <property type="protein sequence ID" value="MPM22925.1"/>
    <property type="molecule type" value="Genomic_DNA"/>
</dbReference>
<organism evidence="2">
    <name type="scientific">bioreactor metagenome</name>
    <dbReference type="NCBI Taxonomy" id="1076179"/>
    <lineage>
        <taxon>unclassified sequences</taxon>
        <taxon>metagenomes</taxon>
        <taxon>ecological metagenomes</taxon>
    </lineage>
</organism>
<proteinExistence type="predicted"/>